<dbReference type="Gene3D" id="3.30.760.10">
    <property type="entry name" value="RNA Cap, Translation Initiation Factor Eif4e"/>
    <property type="match status" value="1"/>
</dbReference>
<comment type="caution">
    <text evidence="2">The sequence shown here is derived from an EMBL/GenBank/DDBJ whole genome shotgun (WGS) entry which is preliminary data.</text>
</comment>
<dbReference type="InterPro" id="IPR023398">
    <property type="entry name" value="TIF_eIF4e-like"/>
</dbReference>
<feature type="region of interest" description="Disordered" evidence="1">
    <location>
        <begin position="293"/>
        <end position="322"/>
    </location>
</feature>
<evidence type="ECO:0000313" key="2">
    <source>
        <dbReference type="EMBL" id="OQV19248.1"/>
    </source>
</evidence>
<protein>
    <submittedName>
        <fullName evidence="2">Uncharacterized protein</fullName>
    </submittedName>
</protein>
<reference evidence="3" key="1">
    <citation type="submission" date="2017-01" db="EMBL/GenBank/DDBJ databases">
        <title>Comparative genomics of anhydrobiosis in the tardigrade Hypsibius dujardini.</title>
        <authorList>
            <person name="Yoshida Y."/>
            <person name="Koutsovoulos G."/>
            <person name="Laetsch D."/>
            <person name="Stevens L."/>
            <person name="Kumar S."/>
            <person name="Horikawa D."/>
            <person name="Ishino K."/>
            <person name="Komine S."/>
            <person name="Tomita M."/>
            <person name="Blaxter M."/>
            <person name="Arakawa K."/>
        </authorList>
    </citation>
    <scope>NUCLEOTIDE SEQUENCE [LARGE SCALE GENOMIC DNA]</scope>
    <source>
        <strain evidence="3">Z151</strain>
    </source>
</reference>
<dbReference type="AlphaFoldDB" id="A0A1W0WVK4"/>
<name>A0A1W0WVK4_HYPEX</name>
<keyword evidence="3" id="KW-1185">Reference proteome</keyword>
<sequence>MPTCLQLEETGPADRQLIELAEFHLFRKFYHPAFGFPTSYSTCGSAVIHNNFPASRDLSASFAIMGRPGSAGLAVAEVEKQNGIQVCDKGHRHLQSGPWTIYVVDPDKAYDPKSYAQALFPVEVFDTKEQAERIYEMAAFSAPEAGKPSWSMVMPGGALAVFQGGKFGYPTVKPEWEDPAAQFGAELRFVFAQHMNPLDYVDNIFRSLVNWMVLHPFFKGTSILGLFVKNVLSPDSQVDATNNLAIQFRLWLSEAGEAETWDIARRMADVIGQTGAKGSITHRSLGHLMERSKPIQQNGPVSGNTNRPVAMNDENGSSATRSLRNLRIGVPLVLNEKRQQQQQQTSVHV</sequence>
<gene>
    <name evidence="2" type="ORF">BV898_06671</name>
</gene>
<proteinExistence type="predicted"/>
<evidence type="ECO:0000313" key="3">
    <source>
        <dbReference type="Proteomes" id="UP000192578"/>
    </source>
</evidence>
<evidence type="ECO:0000256" key="1">
    <source>
        <dbReference type="SAM" id="MobiDB-lite"/>
    </source>
</evidence>
<accession>A0A1W0WVK4</accession>
<feature type="compositionally biased region" description="Polar residues" evidence="1">
    <location>
        <begin position="294"/>
        <end position="307"/>
    </location>
</feature>
<organism evidence="2 3">
    <name type="scientific">Hypsibius exemplaris</name>
    <name type="common">Freshwater tardigrade</name>
    <dbReference type="NCBI Taxonomy" id="2072580"/>
    <lineage>
        <taxon>Eukaryota</taxon>
        <taxon>Metazoa</taxon>
        <taxon>Ecdysozoa</taxon>
        <taxon>Tardigrada</taxon>
        <taxon>Eutardigrada</taxon>
        <taxon>Parachela</taxon>
        <taxon>Hypsibioidea</taxon>
        <taxon>Hypsibiidae</taxon>
        <taxon>Hypsibius</taxon>
    </lineage>
</organism>
<dbReference type="EMBL" id="MTYJ01000041">
    <property type="protein sequence ID" value="OQV19248.1"/>
    <property type="molecule type" value="Genomic_DNA"/>
</dbReference>
<dbReference type="Proteomes" id="UP000192578">
    <property type="component" value="Unassembled WGS sequence"/>
</dbReference>
<dbReference type="SUPFAM" id="SSF55418">
    <property type="entry name" value="eIF4e-like"/>
    <property type="match status" value="1"/>
</dbReference>
<dbReference type="OrthoDB" id="590761at2759"/>